<protein>
    <submittedName>
        <fullName evidence="1">Uncharacterized protein</fullName>
    </submittedName>
</protein>
<organism evidence="1 2">
    <name type="scientific">Staphylococcus lutrae</name>
    <dbReference type="NCBI Taxonomy" id="155085"/>
    <lineage>
        <taxon>Bacteria</taxon>
        <taxon>Bacillati</taxon>
        <taxon>Bacillota</taxon>
        <taxon>Bacilli</taxon>
        <taxon>Bacillales</taxon>
        <taxon>Staphylococcaceae</taxon>
        <taxon>Staphylococcus</taxon>
    </lineage>
</organism>
<dbReference type="RefSeq" id="WP_085237893.1">
    <property type="nucleotide sequence ID" value="NZ_CP020773.1"/>
</dbReference>
<evidence type="ECO:0000313" key="2">
    <source>
        <dbReference type="Proteomes" id="UP000242864"/>
    </source>
</evidence>
<dbReference type="EMBL" id="CP020773">
    <property type="protein sequence ID" value="ARJ51430.1"/>
    <property type="molecule type" value="Genomic_DNA"/>
</dbReference>
<reference evidence="1 2" key="1">
    <citation type="submission" date="2017-04" db="EMBL/GenBank/DDBJ databases">
        <authorList>
            <person name="Veseli I.A."/>
            <person name="Tang C."/>
            <person name="Pombert J.-F."/>
        </authorList>
    </citation>
    <scope>NUCLEOTIDE SEQUENCE [LARGE SCALE GENOMIC DNA]</scope>
    <source>
        <strain evidence="1 2">ATCC 700373</strain>
    </source>
</reference>
<dbReference type="Proteomes" id="UP000242864">
    <property type="component" value="Chromosome"/>
</dbReference>
<sequence>MINLNNDKGNFDIGLIIIRKFNRNKQLILNEYLSKLNKPYISLVYEDLSFVIGPYTIPRVTSCLECKIIRETDNNYYGDILKLFNNSDIDSREFVLDELLELGFSYVNTIIFKRILQSNDVIIENEIAQKIMEYSFMNSSWREHNLLKSTKCKNCFPDSEYDNSVFEVKL</sequence>
<evidence type="ECO:0000313" key="1">
    <source>
        <dbReference type="EMBL" id="ARJ51430.1"/>
    </source>
</evidence>
<dbReference type="Gene3D" id="3.40.50.720">
    <property type="entry name" value="NAD(P)-binding Rossmann-like Domain"/>
    <property type="match status" value="1"/>
</dbReference>
<dbReference type="AlphaFoldDB" id="A0AAC9RV15"/>
<dbReference type="KEGG" id="slz:B5P37_08950"/>
<gene>
    <name evidence="1" type="ORF">B5P37_08950</name>
</gene>
<name>A0AAC9RV15_9STAP</name>
<proteinExistence type="predicted"/>
<keyword evidence="2" id="KW-1185">Reference proteome</keyword>
<accession>A0AAC9RV15</accession>